<evidence type="ECO:0000256" key="3">
    <source>
        <dbReference type="ARBA" id="ARBA00022553"/>
    </source>
</evidence>
<dbReference type="InterPro" id="IPR036890">
    <property type="entry name" value="HATPase_C_sf"/>
</dbReference>
<evidence type="ECO:0000259" key="8">
    <source>
        <dbReference type="SMART" id="SM00387"/>
    </source>
</evidence>
<dbReference type="SUPFAM" id="SSF55874">
    <property type="entry name" value="ATPase domain of HSP90 chaperone/DNA topoisomerase II/histidine kinase"/>
    <property type="match status" value="1"/>
</dbReference>
<evidence type="ECO:0000256" key="5">
    <source>
        <dbReference type="ARBA" id="ARBA00022777"/>
    </source>
</evidence>
<keyword evidence="7" id="KW-0812">Transmembrane</keyword>
<dbReference type="EC" id="2.7.13.3" evidence="2"/>
<dbReference type="Pfam" id="PF02518">
    <property type="entry name" value="HATPase_c"/>
    <property type="match status" value="1"/>
</dbReference>
<keyword evidence="7" id="KW-0472">Membrane</keyword>
<evidence type="ECO:0000256" key="1">
    <source>
        <dbReference type="ARBA" id="ARBA00000085"/>
    </source>
</evidence>
<feature type="compositionally biased region" description="Basic residues" evidence="6">
    <location>
        <begin position="687"/>
        <end position="699"/>
    </location>
</feature>
<keyword evidence="5" id="KW-0418">Kinase</keyword>
<dbReference type="GO" id="GO:0000160">
    <property type="term" value="P:phosphorelay signal transduction system"/>
    <property type="evidence" value="ECO:0007669"/>
    <property type="project" value="TreeGrafter"/>
</dbReference>
<keyword evidence="7" id="KW-1133">Transmembrane helix</keyword>
<protein>
    <recommendedName>
        <fullName evidence="2">histidine kinase</fullName>
        <ecNumber evidence="2">2.7.13.3</ecNumber>
    </recommendedName>
</protein>
<feature type="region of interest" description="Disordered" evidence="6">
    <location>
        <begin position="617"/>
        <end position="762"/>
    </location>
</feature>
<organism evidence="9 10">
    <name type="scientific">Nocardia aurantia</name>
    <dbReference type="NCBI Taxonomy" id="2585199"/>
    <lineage>
        <taxon>Bacteria</taxon>
        <taxon>Bacillati</taxon>
        <taxon>Actinomycetota</taxon>
        <taxon>Actinomycetes</taxon>
        <taxon>Mycobacteriales</taxon>
        <taxon>Nocardiaceae</taxon>
        <taxon>Nocardia</taxon>
    </lineage>
</organism>
<keyword evidence="3" id="KW-0597">Phosphoprotein</keyword>
<feature type="domain" description="Histidine kinase/HSP90-like ATPase" evidence="8">
    <location>
        <begin position="498"/>
        <end position="611"/>
    </location>
</feature>
<keyword evidence="10" id="KW-1185">Reference proteome</keyword>
<accession>A0A7K0DKK7</accession>
<evidence type="ECO:0000256" key="6">
    <source>
        <dbReference type="SAM" id="MobiDB-lite"/>
    </source>
</evidence>
<keyword evidence="4" id="KW-0808">Transferase</keyword>
<dbReference type="Proteomes" id="UP000431401">
    <property type="component" value="Unassembled WGS sequence"/>
</dbReference>
<dbReference type="InterPro" id="IPR050428">
    <property type="entry name" value="TCS_sensor_his_kinase"/>
</dbReference>
<feature type="compositionally biased region" description="Basic and acidic residues" evidence="6">
    <location>
        <begin position="721"/>
        <end position="731"/>
    </location>
</feature>
<reference evidence="9 10" key="1">
    <citation type="submission" date="2019-10" db="EMBL/GenBank/DDBJ databases">
        <title>Nocardia macrotermitis sp. nov. and Nocardia aurantia sp. nov., isolated from the gut of fungus growing-termite Macrotermes natalensis.</title>
        <authorList>
            <person name="Benndorf R."/>
            <person name="Schwitalla J."/>
            <person name="Martin K."/>
            <person name="De Beer W."/>
            <person name="Kaster A.-K."/>
            <person name="Vollmers J."/>
            <person name="Poulsen M."/>
            <person name="Beemelmanns C."/>
        </authorList>
    </citation>
    <scope>NUCLEOTIDE SEQUENCE [LARGE SCALE GENOMIC DNA]</scope>
    <source>
        <strain evidence="9 10">RB56</strain>
    </source>
</reference>
<dbReference type="EMBL" id="WEGI01000003">
    <property type="protein sequence ID" value="MQY26151.1"/>
    <property type="molecule type" value="Genomic_DNA"/>
</dbReference>
<evidence type="ECO:0000256" key="2">
    <source>
        <dbReference type="ARBA" id="ARBA00012438"/>
    </source>
</evidence>
<dbReference type="InterPro" id="IPR003594">
    <property type="entry name" value="HATPase_dom"/>
</dbReference>
<dbReference type="Pfam" id="PF08376">
    <property type="entry name" value="NIT"/>
    <property type="match status" value="1"/>
</dbReference>
<dbReference type="SMART" id="SM00387">
    <property type="entry name" value="HATPase_c"/>
    <property type="match status" value="1"/>
</dbReference>
<dbReference type="GO" id="GO:0005886">
    <property type="term" value="C:plasma membrane"/>
    <property type="evidence" value="ECO:0007669"/>
    <property type="project" value="TreeGrafter"/>
</dbReference>
<feature type="transmembrane region" description="Helical" evidence="7">
    <location>
        <begin position="295"/>
        <end position="320"/>
    </location>
</feature>
<evidence type="ECO:0000256" key="4">
    <source>
        <dbReference type="ARBA" id="ARBA00022679"/>
    </source>
</evidence>
<dbReference type="GO" id="GO:0004673">
    <property type="term" value="F:protein histidine kinase activity"/>
    <property type="evidence" value="ECO:0007669"/>
    <property type="project" value="UniProtKB-EC"/>
</dbReference>
<gene>
    <name evidence="9" type="ORF">NRB56_17120</name>
</gene>
<proteinExistence type="predicted"/>
<dbReference type="PANTHER" id="PTHR45436">
    <property type="entry name" value="SENSOR HISTIDINE KINASE YKOH"/>
    <property type="match status" value="1"/>
</dbReference>
<feature type="compositionally biased region" description="Basic and acidic residues" evidence="6">
    <location>
        <begin position="743"/>
        <end position="762"/>
    </location>
</feature>
<evidence type="ECO:0000313" key="10">
    <source>
        <dbReference type="Proteomes" id="UP000431401"/>
    </source>
</evidence>
<dbReference type="Gene3D" id="3.30.565.10">
    <property type="entry name" value="Histidine kinase-like ATPase, C-terminal domain"/>
    <property type="match status" value="1"/>
</dbReference>
<name>A0A7K0DKK7_9NOCA</name>
<comment type="catalytic activity">
    <reaction evidence="1">
        <text>ATP + protein L-histidine = ADP + protein N-phospho-L-histidine.</text>
        <dbReference type="EC" id="2.7.13.3"/>
    </reaction>
</comment>
<dbReference type="AlphaFoldDB" id="A0A7K0DKK7"/>
<evidence type="ECO:0000313" key="9">
    <source>
        <dbReference type="EMBL" id="MQY26151.1"/>
    </source>
</evidence>
<dbReference type="InterPro" id="IPR013587">
    <property type="entry name" value="Nitrate/nitrite_sensing"/>
</dbReference>
<evidence type="ECO:0000256" key="7">
    <source>
        <dbReference type="SAM" id="Phobius"/>
    </source>
</evidence>
<dbReference type="PANTHER" id="PTHR45436:SF5">
    <property type="entry name" value="SENSOR HISTIDINE KINASE TRCS"/>
    <property type="match status" value="1"/>
</dbReference>
<comment type="caution">
    <text evidence="9">The sequence shown here is derived from an EMBL/GenBank/DDBJ whole genome shotgun (WGS) entry which is preliminary data.</text>
</comment>
<sequence length="762" mass="82056">MLAIALVPSVALLITGTTIAVSLGDQARTAGRWSDLLSHRITPLVAFATTMEDERTLSLMAVAGDLQALADLPAQRAKTDAALAAVNGLAVEMRPLNPGLATVSPEYLALGGRIGPLRQAVDQRRATTADVDDFYTKLLGTAPVGFEGIAHYTPDSMSGAEEMTTAAALRVIDLHSRAIGIADAALTGGSLGPDDRRDITALLGGYRTSLEALATRFTPADRALYTTLTSSPQWRTASDSEDQLMSRGTPSVPVEEWRAAEQSVQGRLVGIFESHARYANSLVGDSANRMLNRAILAAASIAAITIAVFVFAILLANGLVRRLRSLRSRSLELANDTLPSIIRRLNDGEQVDIEAEAAVLDDGADEIAQVAEAFTVAQRTAMAAASSEVRTRDGFNKVFVDIARRSQVLVRRQMDVLDVAQAKQNDPEHLEMLFQLDHLATRGRRNAENLLILGGAQPGRRWREPVAVEQIVRSAASETQDFARVSAIRLPDAWVHGNAVADLIHLLAELIDNATLFSPPEAPVTVHGNLVSRGMVIEIMDQGLGIRFDERERLNELLASPPEFEEMTLAGHRYLGLFVVGRLARRLGVTVSLHQSAYGGVNAIVLIPRDIMDTVAPEGDSAPAETGRAAGRATVPRPVTDAVPPMPGSAVPQLPPWPVAPPAAETTEPASDSGADRSAAPVLTPSRRSRTPLPKRQRLAHLAPELRPDTEPAQTTEPEPPADRRPPEQIRHSMAAFQRGTRRARDTTARTEHENGRSEHEH</sequence>